<dbReference type="InterPro" id="IPR003660">
    <property type="entry name" value="HAMP_dom"/>
</dbReference>
<feature type="domain" description="Histidine kinase" evidence="10">
    <location>
        <begin position="701"/>
        <end position="929"/>
    </location>
</feature>
<comment type="subcellular location">
    <subcellularLocation>
        <location evidence="2">Membrane</location>
    </subcellularLocation>
</comment>
<evidence type="ECO:0000256" key="7">
    <source>
        <dbReference type="ARBA" id="ARBA00023136"/>
    </source>
</evidence>
<dbReference type="InterPro" id="IPR003594">
    <property type="entry name" value="HATPase_dom"/>
</dbReference>
<dbReference type="InterPro" id="IPR003661">
    <property type="entry name" value="HisK_dim/P_dom"/>
</dbReference>
<evidence type="ECO:0000259" key="13">
    <source>
        <dbReference type="PROSITE" id="PS50885"/>
    </source>
</evidence>
<dbReference type="AlphaFoldDB" id="A0A1E3XCW6"/>
<evidence type="ECO:0000259" key="11">
    <source>
        <dbReference type="PROSITE" id="PS50112"/>
    </source>
</evidence>
<dbReference type="GO" id="GO:0016020">
    <property type="term" value="C:membrane"/>
    <property type="evidence" value="ECO:0007669"/>
    <property type="project" value="UniProtKB-SubCell"/>
</dbReference>
<dbReference type="PROSITE" id="PS50112">
    <property type="entry name" value="PAS"/>
    <property type="match status" value="1"/>
</dbReference>
<keyword evidence="5" id="KW-0808">Transferase</keyword>
<reference evidence="14 15" key="1">
    <citation type="submission" date="2016-07" db="EMBL/GenBank/DDBJ databases">
        <title>Draft genome of Scalindua rubra, obtained from a brine-seawater interface in the Red Sea, sheds light on salt adaptation in anammox bacteria.</title>
        <authorList>
            <person name="Speth D.R."/>
            <person name="Lagkouvardos I."/>
            <person name="Wang Y."/>
            <person name="Qian P.-Y."/>
            <person name="Dutilh B.E."/>
            <person name="Jetten M.S."/>
        </authorList>
    </citation>
    <scope>NUCLEOTIDE SEQUENCE [LARGE SCALE GENOMIC DNA]</scope>
    <source>
        <strain evidence="14">BSI-1</strain>
    </source>
</reference>
<keyword evidence="4" id="KW-0597">Phosphoprotein</keyword>
<evidence type="ECO:0000313" key="15">
    <source>
        <dbReference type="Proteomes" id="UP000094056"/>
    </source>
</evidence>
<keyword evidence="9" id="KW-1133">Transmembrane helix</keyword>
<dbReference type="PANTHER" id="PTHR42878">
    <property type="entry name" value="TWO-COMPONENT HISTIDINE KINASE"/>
    <property type="match status" value="1"/>
</dbReference>
<feature type="transmembrane region" description="Helical" evidence="9">
    <location>
        <begin position="455"/>
        <end position="478"/>
    </location>
</feature>
<dbReference type="PROSITE" id="PS50885">
    <property type="entry name" value="HAMP"/>
    <property type="match status" value="1"/>
</dbReference>
<feature type="coiled-coil region" evidence="8">
    <location>
        <begin position="520"/>
        <end position="551"/>
    </location>
</feature>
<dbReference type="PANTHER" id="PTHR42878:SF15">
    <property type="entry name" value="BACTERIOPHYTOCHROME"/>
    <property type="match status" value="1"/>
</dbReference>
<dbReference type="SMART" id="SM00091">
    <property type="entry name" value="PAS"/>
    <property type="match status" value="1"/>
</dbReference>
<dbReference type="GO" id="GO:0030295">
    <property type="term" value="F:protein kinase activator activity"/>
    <property type="evidence" value="ECO:0007669"/>
    <property type="project" value="TreeGrafter"/>
</dbReference>
<dbReference type="PRINTS" id="PR00344">
    <property type="entry name" value="BCTRLSENSOR"/>
</dbReference>
<dbReference type="GO" id="GO:0000156">
    <property type="term" value="F:phosphorelay response regulator activity"/>
    <property type="evidence" value="ECO:0007669"/>
    <property type="project" value="TreeGrafter"/>
</dbReference>
<dbReference type="GO" id="GO:0007234">
    <property type="term" value="P:osmosensory signaling via phosphorelay pathway"/>
    <property type="evidence" value="ECO:0007669"/>
    <property type="project" value="TreeGrafter"/>
</dbReference>
<evidence type="ECO:0000256" key="3">
    <source>
        <dbReference type="ARBA" id="ARBA00012438"/>
    </source>
</evidence>
<comment type="caution">
    <text evidence="14">The sequence shown here is derived from an EMBL/GenBank/DDBJ whole genome shotgun (WGS) entry which is preliminary data.</text>
</comment>
<feature type="domain" description="HAMP" evidence="13">
    <location>
        <begin position="480"/>
        <end position="532"/>
    </location>
</feature>
<dbReference type="CDD" id="cd18774">
    <property type="entry name" value="PDC2_HK_sensor"/>
    <property type="match status" value="1"/>
</dbReference>
<dbReference type="EMBL" id="MAYW01000028">
    <property type="protein sequence ID" value="ODS33453.1"/>
    <property type="molecule type" value="Genomic_DNA"/>
</dbReference>
<dbReference type="Pfam" id="PF00512">
    <property type="entry name" value="HisKA"/>
    <property type="match status" value="1"/>
</dbReference>
<dbReference type="Proteomes" id="UP000094056">
    <property type="component" value="Unassembled WGS sequence"/>
</dbReference>
<dbReference type="SMART" id="SM00387">
    <property type="entry name" value="HATPase_c"/>
    <property type="match status" value="1"/>
</dbReference>
<dbReference type="Pfam" id="PF00672">
    <property type="entry name" value="HAMP"/>
    <property type="match status" value="1"/>
</dbReference>
<dbReference type="SMART" id="SM00304">
    <property type="entry name" value="HAMP"/>
    <property type="match status" value="1"/>
</dbReference>
<accession>A0A1E3XCW6</accession>
<dbReference type="GO" id="GO:0000155">
    <property type="term" value="F:phosphorelay sensor kinase activity"/>
    <property type="evidence" value="ECO:0007669"/>
    <property type="project" value="InterPro"/>
</dbReference>
<dbReference type="SUPFAM" id="SSF47384">
    <property type="entry name" value="Homodimeric domain of signal transducing histidine kinase"/>
    <property type="match status" value="1"/>
</dbReference>
<dbReference type="InterPro" id="IPR000014">
    <property type="entry name" value="PAS"/>
</dbReference>
<dbReference type="Gene3D" id="3.30.450.20">
    <property type="entry name" value="PAS domain"/>
    <property type="match status" value="3"/>
</dbReference>
<dbReference type="InterPro" id="IPR050351">
    <property type="entry name" value="BphY/WalK/GraS-like"/>
</dbReference>
<comment type="catalytic activity">
    <reaction evidence="1">
        <text>ATP + protein L-histidine = ADP + protein N-phospho-L-histidine.</text>
        <dbReference type="EC" id="2.7.13.3"/>
    </reaction>
</comment>
<evidence type="ECO:0000256" key="2">
    <source>
        <dbReference type="ARBA" id="ARBA00004370"/>
    </source>
</evidence>
<name>A0A1E3XCW6_9BACT</name>
<protein>
    <recommendedName>
        <fullName evidence="3">histidine kinase</fullName>
        <ecNumber evidence="3">2.7.13.3</ecNumber>
    </recommendedName>
</protein>
<evidence type="ECO:0000256" key="5">
    <source>
        <dbReference type="ARBA" id="ARBA00022679"/>
    </source>
</evidence>
<dbReference type="InterPro" id="IPR035965">
    <property type="entry name" value="PAS-like_dom_sf"/>
</dbReference>
<dbReference type="InterPro" id="IPR036890">
    <property type="entry name" value="HATPase_C_sf"/>
</dbReference>
<dbReference type="PROSITE" id="PS50113">
    <property type="entry name" value="PAC"/>
    <property type="match status" value="1"/>
</dbReference>
<dbReference type="CDD" id="cd00130">
    <property type="entry name" value="PAS"/>
    <property type="match status" value="1"/>
</dbReference>
<gene>
    <name evidence="14" type="ORF">SCARUB_01425</name>
</gene>
<evidence type="ECO:0000256" key="6">
    <source>
        <dbReference type="ARBA" id="ARBA00022777"/>
    </source>
</evidence>
<dbReference type="Pfam" id="PF02518">
    <property type="entry name" value="HATPase_c"/>
    <property type="match status" value="1"/>
</dbReference>
<evidence type="ECO:0000256" key="9">
    <source>
        <dbReference type="SAM" id="Phobius"/>
    </source>
</evidence>
<evidence type="ECO:0000256" key="4">
    <source>
        <dbReference type="ARBA" id="ARBA00022553"/>
    </source>
</evidence>
<dbReference type="SUPFAM" id="SSF55785">
    <property type="entry name" value="PYP-like sensor domain (PAS domain)"/>
    <property type="match status" value="1"/>
</dbReference>
<keyword evidence="8" id="KW-0175">Coiled coil</keyword>
<dbReference type="SMR" id="A0A1E3XCW6"/>
<keyword evidence="6 14" id="KW-0418">Kinase</keyword>
<dbReference type="FunFam" id="3.30.565.10:FF:000006">
    <property type="entry name" value="Sensor histidine kinase WalK"/>
    <property type="match status" value="1"/>
</dbReference>
<dbReference type="InterPro" id="IPR036097">
    <property type="entry name" value="HisK_dim/P_sf"/>
</dbReference>
<dbReference type="InterPro" id="IPR005467">
    <property type="entry name" value="His_kinase_dom"/>
</dbReference>
<dbReference type="PROSITE" id="PS50109">
    <property type="entry name" value="HIS_KIN"/>
    <property type="match status" value="1"/>
</dbReference>
<feature type="domain" description="PAC" evidence="12">
    <location>
        <begin position="632"/>
        <end position="683"/>
    </location>
</feature>
<keyword evidence="7 9" id="KW-0472">Membrane</keyword>
<dbReference type="Gene3D" id="3.30.565.10">
    <property type="entry name" value="Histidine kinase-like ATPase, C-terminal domain"/>
    <property type="match status" value="1"/>
</dbReference>
<dbReference type="EC" id="2.7.13.3" evidence="3"/>
<dbReference type="SMART" id="SM00388">
    <property type="entry name" value="HisKA"/>
    <property type="match status" value="1"/>
</dbReference>
<evidence type="ECO:0000259" key="12">
    <source>
        <dbReference type="PROSITE" id="PS50113"/>
    </source>
</evidence>
<proteinExistence type="predicted"/>
<dbReference type="NCBIfam" id="TIGR00229">
    <property type="entry name" value="sensory_box"/>
    <property type="match status" value="1"/>
</dbReference>
<evidence type="ECO:0000259" key="10">
    <source>
        <dbReference type="PROSITE" id="PS50109"/>
    </source>
</evidence>
<dbReference type="Gene3D" id="6.10.340.10">
    <property type="match status" value="1"/>
</dbReference>
<dbReference type="CDD" id="cd00082">
    <property type="entry name" value="HisKA"/>
    <property type="match status" value="1"/>
</dbReference>
<dbReference type="Gene3D" id="1.10.287.130">
    <property type="match status" value="1"/>
</dbReference>
<dbReference type="CDD" id="cd06225">
    <property type="entry name" value="HAMP"/>
    <property type="match status" value="1"/>
</dbReference>
<dbReference type="SUPFAM" id="SSF55874">
    <property type="entry name" value="ATPase domain of HSP90 chaperone/DNA topoisomerase II/histidine kinase"/>
    <property type="match status" value="1"/>
</dbReference>
<sequence length="929" mass="105050">MSIKKKILFWFLLPSILIATVTAAFSYYHTQKTVNQNIFNQLKIAANELQERLHAYLEGKRVRNVDFSSDGFIRDCTEEINEKESRREYYTTILNTHLITNKKSLHPNILEVFILDFNGKVIASTVESRIGEDVSGEEYFLEAEPLSAFAGGPHYDTYLNSIVIDFSTALLSKVKREPIGIIVNRITIEQRSDKNQAGISIHQDSERNYSQLIAVNKARIMDFSSDGFIRDCTEEINKREDRVRYYTTALNTHLAVNKRPLPPDILEVFIVDFNGKVISSTEIGQIGQDISDEVYFSKVMKRGSCISDLHYSPEFKQYTFEVARLLLSKKEQNPIGILVNRYNGNSLRKITRSGISQEFGQGKRLEGLGETGEVYIVNRDKLMITESRFIENAIFNQVVDTEGVRAAFDNGVGMIGIYSDYRGIPILGVSRYIEEMDWVVLAEKDVSEAFAPIAYLRNVTIIIGSIGIMVIITIAIFISTGITKPIQKLVKGTRRIAKGDLALKIATNSKDEIGSLATSFNDMTTQLEESKRQLQDYAHNLEEKVEDKIGEIKGAKEYTDNLIETAQDAIISIYEDGIINVWNESAEKVFGYSKSDIIGQPVSTIISEKYRKQHQEGLKRFLKTRKPVIIGKTIEISGLTKEGTEIPIEMSLSCQKIKNKRYTFTAIIRDITEKKKVEAERKRMLDELRYRNKEMEQIVYVASHDLRSPLVNIQGFSKELQQSFEKVRPILKDNGVSSAVKKRLDPILEEDIPEALKYILTSTTKIDSLLSGILRLSRMGRAGLTIKRLDMNKLMSDVVGTLEYKIKEVGATLHVDELPSCSGDETQINQVFSNLLDNALKYLNPNRPGIIRISGTRHLVYCVKDNGIGIAAEHQDKIFEIFHRLKPDDSTGEGLGLTIVRRILDRHGGKIWVESKPGKGSKFFVSLPG</sequence>
<evidence type="ECO:0000256" key="1">
    <source>
        <dbReference type="ARBA" id="ARBA00000085"/>
    </source>
</evidence>
<keyword evidence="9" id="KW-0812">Transmembrane</keyword>
<evidence type="ECO:0000256" key="8">
    <source>
        <dbReference type="SAM" id="Coils"/>
    </source>
</evidence>
<dbReference type="Pfam" id="PF13426">
    <property type="entry name" value="PAS_9"/>
    <property type="match status" value="1"/>
</dbReference>
<dbReference type="InterPro" id="IPR000700">
    <property type="entry name" value="PAS-assoc_C"/>
</dbReference>
<evidence type="ECO:0000313" key="14">
    <source>
        <dbReference type="EMBL" id="ODS33453.1"/>
    </source>
</evidence>
<organism evidence="14 15">
    <name type="scientific">Candidatus Scalindua rubra</name>
    <dbReference type="NCBI Taxonomy" id="1872076"/>
    <lineage>
        <taxon>Bacteria</taxon>
        <taxon>Pseudomonadati</taxon>
        <taxon>Planctomycetota</taxon>
        <taxon>Candidatus Brocadiia</taxon>
        <taxon>Candidatus Brocadiales</taxon>
        <taxon>Candidatus Scalinduaceae</taxon>
        <taxon>Candidatus Scalindua</taxon>
    </lineage>
</organism>
<feature type="domain" description="PAS" evidence="11">
    <location>
        <begin position="555"/>
        <end position="625"/>
    </location>
</feature>
<dbReference type="SUPFAM" id="SSF158472">
    <property type="entry name" value="HAMP domain-like"/>
    <property type="match status" value="1"/>
</dbReference>
<dbReference type="InterPro" id="IPR004358">
    <property type="entry name" value="Sig_transdc_His_kin-like_C"/>
</dbReference>